<organism evidence="1 2">
    <name type="scientific">Imhoffiella purpurea</name>
    <dbReference type="NCBI Taxonomy" id="1249627"/>
    <lineage>
        <taxon>Bacteria</taxon>
        <taxon>Pseudomonadati</taxon>
        <taxon>Pseudomonadota</taxon>
        <taxon>Gammaproteobacteria</taxon>
        <taxon>Chromatiales</taxon>
        <taxon>Chromatiaceae</taxon>
        <taxon>Imhoffiella</taxon>
    </lineage>
</organism>
<dbReference type="PANTHER" id="PTHR36510:SF3">
    <property type="entry name" value="CONSERVED PROTEIN"/>
    <property type="match status" value="1"/>
</dbReference>
<dbReference type="eggNOG" id="COG2170">
    <property type="taxonomic scope" value="Bacteria"/>
</dbReference>
<sequence length="474" mass="53542">MGQNIAASSFTERDFIEFSARLRQETRLLQRWFAESVFECDDTTIGFEAEAWLTGSDRGPSPKVEEMLESLADPLIVPELATFNIEFNGTPMALESDAFSRLAEELSATLERANRAAQDSDARVAMIGILPTLRPEHLRLEFMTPRERYRALNEQVFALRHGRPLRLLIEGRDRLDLEWDDVMLEAAATSFQVHLKVAPSEAARAYNAAKILSGPMVAIAANSPFLFGRELWQETRIPLFEQAVSVGGAVLQERVNFGFRYARSSILETFQSNIDRYPVLLPQLMDEPTERLTHLRLHNGTIWRWNRPLIGFDDAGRPHLRIEHRVMPSGPSIPDVIANMALYIGAIGTLIREDPPPESRLMFLHAQKGFYDCAREGLDASIPWFGSVDLPVERILAEDLIPRARTGLAEQGIDAAEIAHWIGIVERRLETRQTGAAWQCAWVQRHGPDMAELIGAYLDRQSGGRPVHEWNLED</sequence>
<reference evidence="1 2" key="1">
    <citation type="submission" date="2012-11" db="EMBL/GenBank/DDBJ databases">
        <title>Genome assembly of Thiorhodococcus sp. AK35.</title>
        <authorList>
            <person name="Nupur N."/>
            <person name="Khatri I."/>
            <person name="Subramanian S."/>
            <person name="Pinnaka A."/>
        </authorList>
    </citation>
    <scope>NUCLEOTIDE SEQUENCE [LARGE SCALE GENOMIC DNA]</scope>
    <source>
        <strain evidence="1 2">AK35</strain>
    </source>
</reference>
<dbReference type="EMBL" id="AONC01000076">
    <property type="protein sequence ID" value="EXJ13289.1"/>
    <property type="molecule type" value="Genomic_DNA"/>
</dbReference>
<dbReference type="InterPro" id="IPR050141">
    <property type="entry name" value="GCL_type2/YbdK_subfam"/>
</dbReference>
<evidence type="ECO:0008006" key="3">
    <source>
        <dbReference type="Google" id="ProtNLM"/>
    </source>
</evidence>
<dbReference type="Gene3D" id="3.30.590.20">
    <property type="match status" value="1"/>
</dbReference>
<dbReference type="GO" id="GO:0016879">
    <property type="term" value="F:ligase activity, forming carbon-nitrogen bonds"/>
    <property type="evidence" value="ECO:0007669"/>
    <property type="project" value="TreeGrafter"/>
</dbReference>
<dbReference type="AlphaFoldDB" id="W9V1R6"/>
<evidence type="ECO:0000313" key="2">
    <source>
        <dbReference type="Proteomes" id="UP000019460"/>
    </source>
</evidence>
<dbReference type="PIRSF" id="PIRSF012666">
    <property type="entry name" value="UCP012666"/>
    <property type="match status" value="1"/>
</dbReference>
<comment type="caution">
    <text evidence="1">The sequence shown here is derived from an EMBL/GenBank/DDBJ whole genome shotgun (WGS) entry which is preliminary data.</text>
</comment>
<dbReference type="PANTHER" id="PTHR36510">
    <property type="entry name" value="GLUTAMATE--CYSTEINE LIGASE 2-RELATED"/>
    <property type="match status" value="1"/>
</dbReference>
<protein>
    <recommendedName>
        <fullName evidence="3">Glutamate--cysteine ligase</fullName>
    </recommendedName>
</protein>
<dbReference type="STRING" id="1249627.D779_3880"/>
<dbReference type="RefSeq" id="WP_043757524.1">
    <property type="nucleotide sequence ID" value="NZ_AONC01000076.1"/>
</dbReference>
<gene>
    <name evidence="1" type="ORF">D779_3880</name>
</gene>
<keyword evidence="2" id="KW-1185">Reference proteome</keyword>
<dbReference type="OrthoDB" id="240589at2"/>
<dbReference type="PATRIC" id="fig|1249627.3.peg.3957"/>
<name>W9V1R6_9GAMM</name>
<dbReference type="InterPro" id="IPR014746">
    <property type="entry name" value="Gln_synth/guanido_kin_cat_dom"/>
</dbReference>
<proteinExistence type="predicted"/>
<accession>W9V1R6</accession>
<dbReference type="Pfam" id="PF04107">
    <property type="entry name" value="GCS2"/>
    <property type="match status" value="1"/>
</dbReference>
<dbReference type="InterPro" id="IPR006336">
    <property type="entry name" value="GCS2"/>
</dbReference>
<dbReference type="Proteomes" id="UP000019460">
    <property type="component" value="Unassembled WGS sequence"/>
</dbReference>
<evidence type="ECO:0000313" key="1">
    <source>
        <dbReference type="EMBL" id="EXJ13289.1"/>
    </source>
</evidence>
<dbReference type="InterPro" id="IPR016602">
    <property type="entry name" value="UCP012666"/>
</dbReference>
<dbReference type="SUPFAM" id="SSF55931">
    <property type="entry name" value="Glutamine synthetase/guanido kinase"/>
    <property type="match status" value="1"/>
</dbReference>